<keyword evidence="2" id="KW-1185">Reference proteome</keyword>
<accession>A0A6C2UAB4</accession>
<name>A0A6C2UAB4_PONDE</name>
<reference evidence="1 2" key="1">
    <citation type="submission" date="2019-04" db="EMBL/GenBank/DDBJ databases">
        <authorList>
            <person name="Van Vliet M D."/>
        </authorList>
    </citation>
    <scope>NUCLEOTIDE SEQUENCE [LARGE SCALE GENOMIC DNA]</scope>
    <source>
        <strain evidence="1 2">F1</strain>
    </source>
</reference>
<dbReference type="AlphaFoldDB" id="A0A6C2UAB4"/>
<proteinExistence type="predicted"/>
<protein>
    <submittedName>
        <fullName evidence="1">Uncharacterized protein</fullName>
    </submittedName>
</protein>
<evidence type="ECO:0000313" key="1">
    <source>
        <dbReference type="EMBL" id="VGO16829.1"/>
    </source>
</evidence>
<gene>
    <name evidence="1" type="ORF">PDESU_05421</name>
</gene>
<dbReference type="RefSeq" id="WP_136082351.1">
    <property type="nucleotide sequence ID" value="NZ_CAAHFG010000004.1"/>
</dbReference>
<dbReference type="Proteomes" id="UP000366872">
    <property type="component" value="Unassembled WGS sequence"/>
</dbReference>
<evidence type="ECO:0000313" key="2">
    <source>
        <dbReference type="Proteomes" id="UP000366872"/>
    </source>
</evidence>
<sequence>MEANVPLDTLNKATKCKHNCVCQTEGGKPYCQISETVNGTVFFVNSRHPNGCSYQHAFGSVFMCTCPVRQEIYTKLHI</sequence>
<organism evidence="1 2">
    <name type="scientific">Pontiella desulfatans</name>
    <dbReference type="NCBI Taxonomy" id="2750659"/>
    <lineage>
        <taxon>Bacteria</taxon>
        <taxon>Pseudomonadati</taxon>
        <taxon>Kiritimatiellota</taxon>
        <taxon>Kiritimatiellia</taxon>
        <taxon>Kiritimatiellales</taxon>
        <taxon>Pontiellaceae</taxon>
        <taxon>Pontiella</taxon>
    </lineage>
</organism>
<dbReference type="EMBL" id="CAAHFG010000004">
    <property type="protein sequence ID" value="VGO16829.1"/>
    <property type="molecule type" value="Genomic_DNA"/>
</dbReference>